<proteinExistence type="predicted"/>
<accession>A0ABT1W3D7</accession>
<gene>
    <name evidence="3" type="ORF">NFI88_16390</name>
</gene>
<dbReference type="CDD" id="cd00077">
    <property type="entry name" value="HDc"/>
    <property type="match status" value="1"/>
</dbReference>
<dbReference type="PANTHER" id="PTHR45228">
    <property type="entry name" value="CYCLIC DI-GMP PHOSPHODIESTERASE TM_0186-RELATED"/>
    <property type="match status" value="1"/>
</dbReference>
<dbReference type="EMBL" id="JAMZEJ010000011">
    <property type="protein sequence ID" value="MCQ8242413.1"/>
    <property type="molecule type" value="Genomic_DNA"/>
</dbReference>
<dbReference type="InterPro" id="IPR052020">
    <property type="entry name" value="Cyclic_di-GMP/3'3'-cGAMP_PDE"/>
</dbReference>
<evidence type="ECO:0000259" key="2">
    <source>
        <dbReference type="PROSITE" id="PS51832"/>
    </source>
</evidence>
<dbReference type="InterPro" id="IPR037522">
    <property type="entry name" value="HD_GYP_dom"/>
</dbReference>
<dbReference type="Pfam" id="PF13487">
    <property type="entry name" value="HD_5"/>
    <property type="match status" value="1"/>
</dbReference>
<dbReference type="Gene3D" id="1.10.3210.10">
    <property type="entry name" value="Hypothetical protein af1432"/>
    <property type="match status" value="1"/>
</dbReference>
<protein>
    <recommendedName>
        <fullName evidence="2">HD-GYP domain-containing protein</fullName>
    </recommendedName>
</protein>
<sequence>MLNTLFAEAPTSLSGSLDTLLPSVLAPVPVAALLRPRWTRFSAAMRASLSAFPIVRWLIVLVPVILTAACDGGMVLLGFPLLLWRANWLARRLFRPGQPSRLPLLAAWLLFAVGWVAWFGVATDPGLEMGPETGGGSVSRESLLLVGTVLALPVLQGLARRHDRRSDGVAAGAGSMSPAAGCLFAERLLMLGQSGARARRDLGPVVARIALAAGLGRDQAEDLAAVTPLRDVGYLGLPSAGSESPAAVDIQHTRLGFRMLHGTGVPLLELAAELSQGHHERWDGNGFPRNLRGDSIPLSCRVLAIAESAARCIDCDDHRSRMTGDVCLAGRIERHLRLEAGRSLDPVLVEHVLFDLPAILGNELLALSARMSRIDGIAAGDRAHTPSGTAHGKADDAAASDKAVAVLMRDRLRVRIALSAPAPMAPRAAGARVPALVWRSGVAAVLGVPRLLRF</sequence>
<feature type="domain" description="HD-GYP" evidence="2">
    <location>
        <begin position="173"/>
        <end position="368"/>
    </location>
</feature>
<dbReference type="RefSeq" id="WP_422921166.1">
    <property type="nucleotide sequence ID" value="NZ_JAMZEJ010000011.1"/>
</dbReference>
<feature type="transmembrane region" description="Helical" evidence="1">
    <location>
        <begin position="102"/>
        <end position="122"/>
    </location>
</feature>
<dbReference type="Proteomes" id="UP001524547">
    <property type="component" value="Unassembled WGS sequence"/>
</dbReference>
<dbReference type="PROSITE" id="PS51832">
    <property type="entry name" value="HD_GYP"/>
    <property type="match status" value="1"/>
</dbReference>
<evidence type="ECO:0000256" key="1">
    <source>
        <dbReference type="SAM" id="Phobius"/>
    </source>
</evidence>
<evidence type="ECO:0000313" key="3">
    <source>
        <dbReference type="EMBL" id="MCQ8242413.1"/>
    </source>
</evidence>
<keyword evidence="1" id="KW-0472">Membrane</keyword>
<evidence type="ECO:0000313" key="4">
    <source>
        <dbReference type="Proteomes" id="UP001524547"/>
    </source>
</evidence>
<keyword evidence="4" id="KW-1185">Reference proteome</keyword>
<name>A0ABT1W3D7_9PROT</name>
<keyword evidence="1" id="KW-1133">Transmembrane helix</keyword>
<organism evidence="3 4">
    <name type="scientific">Rhizosaccharibacter radicis</name>
    <dbReference type="NCBI Taxonomy" id="2782605"/>
    <lineage>
        <taxon>Bacteria</taxon>
        <taxon>Pseudomonadati</taxon>
        <taxon>Pseudomonadota</taxon>
        <taxon>Alphaproteobacteria</taxon>
        <taxon>Acetobacterales</taxon>
        <taxon>Acetobacteraceae</taxon>
        <taxon>Rhizosaccharibacter</taxon>
    </lineage>
</organism>
<reference evidence="3 4" key="1">
    <citation type="submission" date="2022-06" db="EMBL/GenBank/DDBJ databases">
        <title>Rhizosaccharibacter gen. nov. sp. nov. KSS12, endophytic bacteria isolated from sugarcane.</title>
        <authorList>
            <person name="Pitiwittayakul N."/>
        </authorList>
    </citation>
    <scope>NUCLEOTIDE SEQUENCE [LARGE SCALE GENOMIC DNA]</scope>
    <source>
        <strain evidence="3 4">KSS12</strain>
    </source>
</reference>
<keyword evidence="1" id="KW-0812">Transmembrane</keyword>
<dbReference type="InterPro" id="IPR003607">
    <property type="entry name" value="HD/PDEase_dom"/>
</dbReference>
<dbReference type="PANTHER" id="PTHR45228:SF1">
    <property type="entry name" value="CYCLIC DI-GMP PHOSPHODIESTERASE TM_0186"/>
    <property type="match status" value="1"/>
</dbReference>
<comment type="caution">
    <text evidence="3">The sequence shown here is derived from an EMBL/GenBank/DDBJ whole genome shotgun (WGS) entry which is preliminary data.</text>
</comment>